<dbReference type="InterPro" id="IPR029064">
    <property type="entry name" value="Ribosomal_eL30-like_sf"/>
</dbReference>
<evidence type="ECO:0000256" key="1">
    <source>
        <dbReference type="RuleBase" id="RU367042"/>
    </source>
</evidence>
<keyword evidence="1" id="KW-0687">Ribonucleoprotein</keyword>
<comment type="function">
    <text evidence="1">Component of the ribosome.</text>
</comment>
<dbReference type="AlphaFoldDB" id="A0A182J9U0"/>
<reference evidence="2" key="1">
    <citation type="submission" date="2022-08" db="UniProtKB">
        <authorList>
            <consortium name="EnsemblMetazoa"/>
        </authorList>
    </citation>
    <scope>IDENTIFICATION</scope>
    <source>
        <strain evidence="2">EBRO</strain>
    </source>
</reference>
<dbReference type="VEuPathDB" id="VectorBase:AATE014073"/>
<accession>A0A182J9U0</accession>
<sequence>MAPIKEATWQRVAVPPLDTRKVEVTNVVNPLFERPKKNFGIGQNVQPKRDLSWFVRWPKYIRIQLQKEILQKRLKGPPPINQLIMAVDKATARQLLKLLEKYCPKNPIAKTQRLKARRM</sequence>
<comment type="similarity">
    <text evidence="1">Belongs to the eukaryotic ribosomal protein eL8 family.</text>
</comment>
<dbReference type="STRING" id="41427.A0A182J9U0"/>
<name>A0A182J9U0_ANOAO</name>
<evidence type="ECO:0000313" key="2">
    <source>
        <dbReference type="EnsemblMetazoa" id="AATE014073-PA.1"/>
    </source>
</evidence>
<dbReference type="GO" id="GO:0003723">
    <property type="term" value="F:RNA binding"/>
    <property type="evidence" value="ECO:0007669"/>
    <property type="project" value="UniProtKB-UniRule"/>
</dbReference>
<dbReference type="PRINTS" id="PR00882">
    <property type="entry name" value="RIBOSOMALL7A"/>
</dbReference>
<protein>
    <recommendedName>
        <fullName evidence="1">60S ribosomal protein L7a</fullName>
    </recommendedName>
</protein>
<keyword evidence="1" id="KW-0689">Ribosomal protein</keyword>
<dbReference type="GO" id="GO:0022625">
    <property type="term" value="C:cytosolic large ribosomal subunit"/>
    <property type="evidence" value="ECO:0007669"/>
    <property type="project" value="UniProtKB-UniRule"/>
</dbReference>
<dbReference type="EMBL" id="AXCP01008529">
    <property type="status" value="NOT_ANNOTATED_CDS"/>
    <property type="molecule type" value="Genomic_DNA"/>
</dbReference>
<dbReference type="EnsemblMetazoa" id="AATE014073-RA">
    <property type="protein sequence ID" value="AATE014073-PA.1"/>
    <property type="gene ID" value="AATE014073"/>
</dbReference>
<organism evidence="2">
    <name type="scientific">Anopheles atroparvus</name>
    <name type="common">European mosquito</name>
    <dbReference type="NCBI Taxonomy" id="41427"/>
    <lineage>
        <taxon>Eukaryota</taxon>
        <taxon>Metazoa</taxon>
        <taxon>Ecdysozoa</taxon>
        <taxon>Arthropoda</taxon>
        <taxon>Hexapoda</taxon>
        <taxon>Insecta</taxon>
        <taxon>Pterygota</taxon>
        <taxon>Neoptera</taxon>
        <taxon>Endopterygota</taxon>
        <taxon>Diptera</taxon>
        <taxon>Nematocera</taxon>
        <taxon>Culicoidea</taxon>
        <taxon>Culicidae</taxon>
        <taxon>Anophelinae</taxon>
        <taxon>Anopheles</taxon>
    </lineage>
</organism>
<dbReference type="InterPro" id="IPR001921">
    <property type="entry name" value="Ribosomal_eL8_euk"/>
</dbReference>
<dbReference type="Gene3D" id="3.30.1330.30">
    <property type="match status" value="1"/>
</dbReference>
<proteinExistence type="inferred from homology"/>